<reference evidence="8 9" key="1">
    <citation type="submission" date="2019-08" db="EMBL/GenBank/DDBJ databases">
        <title>The genome of the soybean aphid Biotype 1, its phylome, world population structure and adaptation to the North American continent.</title>
        <authorList>
            <person name="Giordano R."/>
            <person name="Donthu R.K."/>
            <person name="Hernandez A.G."/>
            <person name="Wright C.L."/>
            <person name="Zimin A.V."/>
        </authorList>
    </citation>
    <scope>NUCLEOTIDE SEQUENCE [LARGE SCALE GENOMIC DNA]</scope>
    <source>
        <tissue evidence="8">Whole aphids</tissue>
    </source>
</reference>
<comment type="subcellular location">
    <subcellularLocation>
        <location evidence="1">Cytoplasm</location>
    </subcellularLocation>
</comment>
<evidence type="ECO:0000256" key="2">
    <source>
        <dbReference type="ARBA" id="ARBA00007209"/>
    </source>
</evidence>
<feature type="region of interest" description="Disordered" evidence="6">
    <location>
        <begin position="437"/>
        <end position="456"/>
    </location>
</feature>
<dbReference type="GO" id="GO:0015630">
    <property type="term" value="C:microtubule cytoskeleton"/>
    <property type="evidence" value="ECO:0007669"/>
    <property type="project" value="TreeGrafter"/>
</dbReference>
<dbReference type="GO" id="GO:0060271">
    <property type="term" value="P:cilium assembly"/>
    <property type="evidence" value="ECO:0007669"/>
    <property type="project" value="TreeGrafter"/>
</dbReference>
<evidence type="ECO:0000256" key="5">
    <source>
        <dbReference type="SAM" id="Coils"/>
    </source>
</evidence>
<comment type="similarity">
    <text evidence="2">Belongs to the tektin family.</text>
</comment>
<feature type="coiled-coil region" evidence="5">
    <location>
        <begin position="104"/>
        <end position="131"/>
    </location>
</feature>
<accession>A0A6G0TF96</accession>
<protein>
    <recommendedName>
        <fullName evidence="7">C2H2-type domain-containing protein</fullName>
    </recommendedName>
</protein>
<keyword evidence="5" id="KW-0175">Coiled coil</keyword>
<dbReference type="GO" id="GO:0005929">
    <property type="term" value="C:cilium"/>
    <property type="evidence" value="ECO:0007669"/>
    <property type="project" value="UniProtKB-ARBA"/>
</dbReference>
<evidence type="ECO:0000259" key="7">
    <source>
        <dbReference type="PROSITE" id="PS50157"/>
    </source>
</evidence>
<evidence type="ECO:0000313" key="8">
    <source>
        <dbReference type="EMBL" id="KAE9531370.1"/>
    </source>
</evidence>
<dbReference type="GO" id="GO:0060294">
    <property type="term" value="P:cilium movement involved in cell motility"/>
    <property type="evidence" value="ECO:0007669"/>
    <property type="project" value="InterPro"/>
</dbReference>
<gene>
    <name evidence="8" type="ORF">AGLY_010576</name>
</gene>
<feature type="domain" description="C2H2-type" evidence="7">
    <location>
        <begin position="753"/>
        <end position="780"/>
    </location>
</feature>
<dbReference type="InterPro" id="IPR000435">
    <property type="entry name" value="Tektins"/>
</dbReference>
<dbReference type="OrthoDB" id="440745at2759"/>
<comment type="caution">
    <text evidence="8">The sequence shown here is derived from an EMBL/GenBank/DDBJ whole genome shotgun (WGS) entry which is preliminary data.</text>
</comment>
<keyword evidence="9" id="KW-1185">Reference proteome</keyword>
<dbReference type="GO" id="GO:0008270">
    <property type="term" value="F:zinc ion binding"/>
    <property type="evidence" value="ECO:0007669"/>
    <property type="project" value="UniProtKB-KW"/>
</dbReference>
<evidence type="ECO:0000256" key="1">
    <source>
        <dbReference type="ARBA" id="ARBA00004496"/>
    </source>
</evidence>
<keyword evidence="4" id="KW-0863">Zinc-finger</keyword>
<keyword evidence="4" id="KW-0479">Metal-binding</keyword>
<dbReference type="PANTHER" id="PTHR19960">
    <property type="entry name" value="TEKTIN"/>
    <property type="match status" value="1"/>
</dbReference>
<dbReference type="Proteomes" id="UP000475862">
    <property type="component" value="Unassembled WGS sequence"/>
</dbReference>
<dbReference type="SMART" id="SM00355">
    <property type="entry name" value="ZnF_C2H2"/>
    <property type="match status" value="2"/>
</dbReference>
<sequence length="796" mass="93180">NEPNGCQICCEMCYLFFVRELLTVVTFEKPVPKVAKSDWYYKITELKESCDEYRRYTFILGNESQKLRNNTDVTTYWSTYHTNSKISDRRIEITRWKYLIELCYKNLQKEIKDLKIEKEKTEKFIEFLNLNFTVTNHCLSIRDERGATDLCHDIASIELKNEQTILEKLKNLLSGVCQNAWEMINKLEELEINVAKDLQKKNNTINIDSKLLEMTKNSNNITLKPDPLRVPKDFNTYEKWLQQCNDIKQRIENEILSSKKLRETMFVPQIKTINDLLAQNDKVNYSLRRRIYDTEKIKNELEWQKWNMLTDKDKFLKEIEKLENALYEKLNPKMLVETRCEERLYRDGIELCLDKTTIGLHKEHFQLNNTTKMLNDKLNQTKALHNILIEQINVLDEQLKNKTHTLNVDQKCLQYRFESGIEQKITLLNCAWAHSHSERDRRPPGFLDGTARDDGTRHHRRTTLCTVIAAVPSPELCDRSGKRTLNDHFLVRITKITMKERFRKQKFLKNFGLQTVKNPKPVDEESDFNICERLCFYYFDDDAQVVCRGCYKSFKTWLYYRMHFNTLTCHTTEANYKLNTYNDVYKKYKLKKAKTKKKINDRLSAAQLMDLETLNTRKTRKRCYKNTRTVVTVSKSSSDSGLLSSEKLIVKAIKKETVENVISSDESVGELKTKSKPKPKPIGYNTVQVQDIPSSTKTVIPNSPQDNQATLTIKTEWKTSDSSHISSDDQSSSSAHSLPKYSPQNNEALKYQYVCVICDAQFSSKCSLTMHQVQHIKSDRSSYNVFMAALTQSTKV</sequence>
<evidence type="ECO:0000256" key="4">
    <source>
        <dbReference type="PROSITE-ProRule" id="PRU00042"/>
    </source>
</evidence>
<name>A0A6G0TF96_APHGL</name>
<dbReference type="PROSITE" id="PS50157">
    <property type="entry name" value="ZINC_FINGER_C2H2_2"/>
    <property type="match status" value="1"/>
</dbReference>
<organism evidence="8 9">
    <name type="scientific">Aphis glycines</name>
    <name type="common">Soybean aphid</name>
    <dbReference type="NCBI Taxonomy" id="307491"/>
    <lineage>
        <taxon>Eukaryota</taxon>
        <taxon>Metazoa</taxon>
        <taxon>Ecdysozoa</taxon>
        <taxon>Arthropoda</taxon>
        <taxon>Hexapoda</taxon>
        <taxon>Insecta</taxon>
        <taxon>Pterygota</taxon>
        <taxon>Neoptera</taxon>
        <taxon>Paraneoptera</taxon>
        <taxon>Hemiptera</taxon>
        <taxon>Sternorrhyncha</taxon>
        <taxon>Aphidomorpha</taxon>
        <taxon>Aphidoidea</taxon>
        <taxon>Aphididae</taxon>
        <taxon>Aphidini</taxon>
        <taxon>Aphis</taxon>
        <taxon>Aphis</taxon>
    </lineage>
</organism>
<dbReference type="PANTHER" id="PTHR19960:SF7">
    <property type="entry name" value="TEKTIN"/>
    <property type="match status" value="1"/>
</dbReference>
<dbReference type="PROSITE" id="PS00028">
    <property type="entry name" value="ZINC_FINGER_C2H2_1"/>
    <property type="match status" value="1"/>
</dbReference>
<dbReference type="Pfam" id="PF03148">
    <property type="entry name" value="Tektin"/>
    <property type="match status" value="1"/>
</dbReference>
<dbReference type="AlphaFoldDB" id="A0A6G0TF96"/>
<dbReference type="GO" id="GO:0005634">
    <property type="term" value="C:nucleus"/>
    <property type="evidence" value="ECO:0007669"/>
    <property type="project" value="TreeGrafter"/>
</dbReference>
<evidence type="ECO:0000313" key="9">
    <source>
        <dbReference type="Proteomes" id="UP000475862"/>
    </source>
</evidence>
<evidence type="ECO:0000256" key="6">
    <source>
        <dbReference type="SAM" id="MobiDB-lite"/>
    </source>
</evidence>
<evidence type="ECO:0000256" key="3">
    <source>
        <dbReference type="ARBA" id="ARBA00022490"/>
    </source>
</evidence>
<dbReference type="EMBL" id="VYZN01000041">
    <property type="protein sequence ID" value="KAE9531370.1"/>
    <property type="molecule type" value="Genomic_DNA"/>
</dbReference>
<keyword evidence="4" id="KW-0862">Zinc</keyword>
<proteinExistence type="inferred from homology"/>
<dbReference type="InterPro" id="IPR013087">
    <property type="entry name" value="Znf_C2H2_type"/>
</dbReference>
<feature type="compositionally biased region" description="Low complexity" evidence="6">
    <location>
        <begin position="722"/>
        <end position="737"/>
    </location>
</feature>
<dbReference type="InterPro" id="IPR048256">
    <property type="entry name" value="Tektin-like"/>
</dbReference>
<feature type="region of interest" description="Disordered" evidence="6">
    <location>
        <begin position="717"/>
        <end position="740"/>
    </location>
</feature>
<dbReference type="GO" id="GO:0005737">
    <property type="term" value="C:cytoplasm"/>
    <property type="evidence" value="ECO:0007669"/>
    <property type="project" value="UniProtKB-SubCell"/>
</dbReference>
<feature type="region of interest" description="Disordered" evidence="6">
    <location>
        <begin position="664"/>
        <end position="688"/>
    </location>
</feature>
<keyword evidence="3" id="KW-0963">Cytoplasm</keyword>
<feature type="non-terminal residue" evidence="8">
    <location>
        <position position="1"/>
    </location>
</feature>